<name>A0ABD1ZKF3_9MARC</name>
<feature type="compositionally biased region" description="Basic and acidic residues" evidence="1">
    <location>
        <begin position="563"/>
        <end position="572"/>
    </location>
</feature>
<feature type="compositionally biased region" description="Polar residues" evidence="1">
    <location>
        <begin position="1494"/>
        <end position="1510"/>
    </location>
</feature>
<feature type="region of interest" description="Disordered" evidence="1">
    <location>
        <begin position="755"/>
        <end position="825"/>
    </location>
</feature>
<feature type="compositionally biased region" description="Polar residues" evidence="1">
    <location>
        <begin position="573"/>
        <end position="585"/>
    </location>
</feature>
<feature type="region of interest" description="Disordered" evidence="1">
    <location>
        <begin position="333"/>
        <end position="386"/>
    </location>
</feature>
<feature type="region of interest" description="Disordered" evidence="1">
    <location>
        <begin position="1282"/>
        <end position="1397"/>
    </location>
</feature>
<feature type="compositionally biased region" description="Basic and acidic residues" evidence="1">
    <location>
        <begin position="206"/>
        <end position="217"/>
    </location>
</feature>
<feature type="region of interest" description="Disordered" evidence="1">
    <location>
        <begin position="647"/>
        <end position="683"/>
    </location>
</feature>
<feature type="compositionally biased region" description="Low complexity" evidence="1">
    <location>
        <begin position="1834"/>
        <end position="1850"/>
    </location>
</feature>
<evidence type="ECO:0000313" key="3">
    <source>
        <dbReference type="Proteomes" id="UP001605036"/>
    </source>
</evidence>
<sequence>MNTSVSDYYHHDPPRLTGMGTKPVPNDYRTSYMEKRTFKYCENLIDDQSRNRTHLTGMETKHVSHDYRPNNVEKPTLKHCEDQINDQSCHPTQSEVDSAWINSLRSFSKKNRPSPWIPPDVDPPYVYGEDNNSIKVPNLPPREVLTHPPPPHIRPYVGRPTVGSQLNLLLTRDPTKVCHPTSPHERKGGPFSQTPLPTKSTGAKTQKTEGKYHEQRATKPVSASCVSRVSSPGVVRFSDYTPLVQTTSAPDGSLGDSKVNPDHDGPVFSSPTFQEQILESNSPHQPLRSSEFLDLIGLFEEPEGLLQDPEFPNFPQGVKDAVLSSLASWLPSQQVETDGKTSYPDSQEQEEEKTRLESSAQVHQKSSSGLLSKGKEVHSRNGPDPDVLRSRLLLASSYRVQSAASEVGKHRNELDTMVSNPLGYGGSSEGNSISTTRQVFSKTKRPPLHETEHFSLPGKSEEDIEDEFFSNATFKPSSHEATVQSLDLADPVISFTESVGSSDALVQLKHRTAAELSTCKLDGKHEGSPVTSTTTSTATSPDGGPFVKQIICAGSEAYKVSKRQDDGAESSREINIQKMTKSTKGSGKRNGPRLNMQVKRKVSIMQVKRSGKPTLIKQDIHHTVDRLKNSRPDHLKNLKKQADRLKMGSQRNFRQTPKRPVKQDTNIEETKPDTPTKMIKKPLCSDGRQFRPRMRTYLQSYILKSGVELPIYNGYLQQYYIEKLKDKMAKAHNEPVPEDVDTDRITKVARNEDYQSKMPKRKIDTSRPLPAGSCPDTNYAISSTETIRQEASQQESWKTRDDETDVQKIHYSGTSSTDLDDVITPPNENFINELNRRRLYKSGEQSSPESRRPIGELLTQYMELKNYIDTVFDNFIPRGADTSHTAMGNLPVPPEADETVSKICNVEDKESKSSSDCQLQSTLNQDPVESKETSSILTQAVSNHEITIATDQPHRESSSSLFPKTKPDWNRSILITSGKPRRISHSEASSMERPGTVNRRSSSYTETQEPMNEVDFTETEGSWKRSSCTEAQESYHEGDSDDTIVLKDTAAPVQSRPKVGEGSILVTSGKPRRNSHIVVSSTERLGTLKRKSSSYTQAQGTWNEVSFTETQESWKSSSYTETQETCHQSDSENRIISGDQASSINSGKPRRSSLITFSSVKPGTLKRKSSSYTQAHESCNDKETHVSEDWSSYETTQQSRHESDSGDRFTSEDQLPPSHSPAGIVDRSSPITSGKPRRNSHVPVSSIEQPGTLKRRSSSYTQAQEPWKEMFIETRDLWEKSNNREKQESLHESDSGNKSVAETQGSVTPSYVEHADRQDGSRACNSKQDVPDQLNSNDATTTSAISSTTSATTSGMPATSELFKTSKAHDWNRRKSSLPESTLFTSDQSRVESDTRRKSTGEIMVQFTPSETVKSWFPRPRISLSKIAPFLLSSKTPVKTADVISESTSERELSSTGLALSEFPEITQNFEKATSTSFHSSMSTEVSSAESQSKTGSTEDPISEVTSSLALSDPVEPGNIRAPAVSHPTEPVDLSRLQPSSATSSMINSSHSSMKSCNSTWVRRRTSMASVQLERLLPSDSVSSRESPLKRTSFTGALDLGMTASPDNQVATPPMTVSMSSAVDKDPLERTSMGYLSVYLAPDSVSSARDTGNNMAENLPSIGTSIIPSDNEEQPSEKRSSFADGKSLPRMMSLGQAQSSARITIDEADSSPRRKSFTEGQTSSNKVVSRKPSIRRTSLAGGKPSSRRPSLVQERSSSKRSSFVGPRDSANGFQGNDYTKELSSSKRLPDQFRGRSTSLTRDLRNSNHMLSAGPRRRSTGGPLGLEQMQINEQSRSASSTISIPSAGSTSEAVKDNPAFSENESQVSENGESDDNNRIHFDTDQSTARTEMTFPENSTDVKLQDSHVLPNQGHSMSGETNLPTTKLDSCVSATTSLESPSDFDNIPEVKFGYSTTPSHRDSDSLSHAFVPTSSSIPTIGACQDEQIGGADDPTQSLTSDVISNVSTIYITPDGSVADILAATTIGAPNDNMKLREDNFKTKPPLYRKTTNVHPCVACIAAAERPPRKLRYAREVEYNDEDICLGEVLKRKYDPRPGDVMIVREKRHHPYKDIGYVFVYTREHQAYNWCMGDFILRSGKFYGGNKWNVGKTCRLYQHTHGRQWILVGLVGKPERMLPLVMKEDEKVDTRSHSMVPRRGDFLVRLKTLEGPSQLEAWTSKTKINPGDLLARIYIGDVGLRCDSKEDIECQVELYVYGGKGISWTFMGRDVRRFRDGHAL</sequence>
<feature type="compositionally biased region" description="Basic and acidic residues" evidence="1">
    <location>
        <begin position="373"/>
        <end position="386"/>
    </location>
</feature>
<feature type="region of interest" description="Disordered" evidence="1">
    <location>
        <begin position="979"/>
        <end position="1025"/>
    </location>
</feature>
<feature type="compositionally biased region" description="Polar residues" evidence="1">
    <location>
        <begin position="914"/>
        <end position="936"/>
    </location>
</feature>
<feature type="compositionally biased region" description="Polar residues" evidence="1">
    <location>
        <begin position="775"/>
        <end position="796"/>
    </location>
</feature>
<reference evidence="2 3" key="1">
    <citation type="submission" date="2024-09" db="EMBL/GenBank/DDBJ databases">
        <title>Chromosome-scale assembly of Riccia fluitans.</title>
        <authorList>
            <person name="Paukszto L."/>
            <person name="Sawicki J."/>
            <person name="Karawczyk K."/>
            <person name="Piernik-Szablinska J."/>
            <person name="Szczecinska M."/>
            <person name="Mazdziarz M."/>
        </authorList>
    </citation>
    <scope>NUCLEOTIDE SEQUENCE [LARGE SCALE GENOMIC DNA]</scope>
    <source>
        <strain evidence="2">Rf_01</strain>
        <tissue evidence="2">Aerial parts of the thallus</tissue>
    </source>
</reference>
<organism evidence="2 3">
    <name type="scientific">Riccia fluitans</name>
    <dbReference type="NCBI Taxonomy" id="41844"/>
    <lineage>
        <taxon>Eukaryota</taxon>
        <taxon>Viridiplantae</taxon>
        <taxon>Streptophyta</taxon>
        <taxon>Embryophyta</taxon>
        <taxon>Marchantiophyta</taxon>
        <taxon>Marchantiopsida</taxon>
        <taxon>Marchantiidae</taxon>
        <taxon>Marchantiales</taxon>
        <taxon>Ricciaceae</taxon>
        <taxon>Riccia</taxon>
    </lineage>
</organism>
<feature type="region of interest" description="Disordered" evidence="1">
    <location>
        <begin position="1"/>
        <end position="24"/>
    </location>
</feature>
<feature type="compositionally biased region" description="Polar residues" evidence="1">
    <location>
        <begin position="1859"/>
        <end position="1869"/>
    </location>
</feature>
<feature type="compositionally biased region" description="Polar residues" evidence="1">
    <location>
        <begin position="1718"/>
        <end position="1727"/>
    </location>
</feature>
<dbReference type="Proteomes" id="UP001605036">
    <property type="component" value="Unassembled WGS sequence"/>
</dbReference>
<feature type="compositionally biased region" description="Polar residues" evidence="1">
    <location>
        <begin position="191"/>
        <end position="205"/>
    </location>
</feature>
<evidence type="ECO:0000313" key="2">
    <source>
        <dbReference type="EMBL" id="KAL2651858.1"/>
    </source>
</evidence>
<accession>A0ABD1ZKF3</accession>
<evidence type="ECO:0000256" key="1">
    <source>
        <dbReference type="SAM" id="MobiDB-lite"/>
    </source>
</evidence>
<feature type="compositionally biased region" description="Basic and acidic residues" evidence="1">
    <location>
        <begin position="1778"/>
        <end position="1793"/>
    </location>
</feature>
<feature type="region of interest" description="Disordered" evidence="1">
    <location>
        <begin position="563"/>
        <end position="593"/>
    </location>
</feature>
<protein>
    <submittedName>
        <fullName evidence="2">Uncharacterized protein</fullName>
    </submittedName>
</protein>
<feature type="compositionally biased region" description="Low complexity" evidence="1">
    <location>
        <begin position="1540"/>
        <end position="1559"/>
    </location>
</feature>
<feature type="region of interest" description="Disordered" evidence="1">
    <location>
        <begin position="523"/>
        <end position="542"/>
    </location>
</feature>
<gene>
    <name evidence="2" type="ORF">R1flu_019986</name>
</gene>
<feature type="compositionally biased region" description="Basic and acidic residues" evidence="1">
    <location>
        <begin position="1178"/>
        <end position="1188"/>
    </location>
</feature>
<feature type="compositionally biased region" description="Polar residues" evidence="1">
    <location>
        <begin position="1378"/>
        <end position="1388"/>
    </location>
</feature>
<feature type="compositionally biased region" description="Polar residues" evidence="1">
    <location>
        <begin position="1296"/>
        <end position="1309"/>
    </location>
</feature>
<feature type="compositionally biased region" description="Polar residues" evidence="1">
    <location>
        <begin position="998"/>
        <end position="1010"/>
    </location>
</feature>
<feature type="region of interest" description="Disordered" evidence="1">
    <location>
        <begin position="907"/>
        <end position="936"/>
    </location>
</feature>
<feature type="compositionally biased region" description="Basic and acidic residues" evidence="1">
    <location>
        <begin position="797"/>
        <end position="808"/>
    </location>
</feature>
<feature type="region of interest" description="Disordered" evidence="1">
    <location>
        <begin position="1646"/>
        <end position="1888"/>
    </location>
</feature>
<feature type="region of interest" description="Disordered" evidence="1">
    <location>
        <begin position="1116"/>
        <end position="1267"/>
    </location>
</feature>
<feature type="compositionally biased region" description="Basic and acidic residues" evidence="1">
    <location>
        <begin position="755"/>
        <end position="765"/>
    </location>
</feature>
<feature type="compositionally biased region" description="Polar residues" evidence="1">
    <location>
        <begin position="1116"/>
        <end position="1126"/>
    </location>
</feature>
<feature type="compositionally biased region" description="Low complexity" evidence="1">
    <location>
        <begin position="1480"/>
        <end position="1493"/>
    </location>
</feature>
<dbReference type="EMBL" id="JBHFFA010000001">
    <property type="protein sequence ID" value="KAL2651858.1"/>
    <property type="molecule type" value="Genomic_DNA"/>
</dbReference>
<comment type="caution">
    <text evidence="2">The sequence shown here is derived from an EMBL/GenBank/DDBJ whole genome shotgun (WGS) entry which is preliminary data.</text>
</comment>
<feature type="region of interest" description="Disordered" evidence="1">
    <location>
        <begin position="1474"/>
        <end position="1560"/>
    </location>
</feature>
<proteinExistence type="predicted"/>
<feature type="compositionally biased region" description="Polar residues" evidence="1">
    <location>
        <begin position="1189"/>
        <end position="1198"/>
    </location>
</feature>
<feature type="compositionally biased region" description="Low complexity" evidence="1">
    <location>
        <begin position="1339"/>
        <end position="1360"/>
    </location>
</feature>
<keyword evidence="3" id="KW-1185">Reference proteome</keyword>
<feature type="compositionally biased region" description="Polar residues" evidence="1">
    <location>
        <begin position="1646"/>
        <end position="1668"/>
    </location>
</feature>
<feature type="compositionally biased region" description="Low complexity" evidence="1">
    <location>
        <begin position="531"/>
        <end position="540"/>
    </location>
</feature>
<feature type="compositionally biased region" description="Basic and acidic residues" evidence="1">
    <location>
        <begin position="1199"/>
        <end position="1211"/>
    </location>
</feature>
<feature type="compositionally biased region" description="Basic and acidic residues" evidence="1">
    <location>
        <begin position="1282"/>
        <end position="1295"/>
    </location>
</feature>
<feature type="region of interest" description="Disordered" evidence="1">
    <location>
        <begin position="178"/>
        <end position="219"/>
    </location>
</feature>
<feature type="compositionally biased region" description="Polar residues" evidence="1">
    <location>
        <begin position="1323"/>
        <end position="1338"/>
    </location>
</feature>